<organism evidence="2 3">
    <name type="scientific">Enterococcus sulfureus ATCC 49903</name>
    <dbReference type="NCBI Taxonomy" id="1140003"/>
    <lineage>
        <taxon>Bacteria</taxon>
        <taxon>Bacillati</taxon>
        <taxon>Bacillota</taxon>
        <taxon>Bacilli</taxon>
        <taxon>Lactobacillales</taxon>
        <taxon>Enterococcaceae</taxon>
        <taxon>Enterococcus</taxon>
    </lineage>
</organism>
<dbReference type="Pfam" id="PF00581">
    <property type="entry name" value="Rhodanese"/>
    <property type="match status" value="1"/>
</dbReference>
<dbReference type="Gene3D" id="3.40.250.10">
    <property type="entry name" value="Rhodanese-like domain"/>
    <property type="match status" value="1"/>
</dbReference>
<evidence type="ECO:0000259" key="1">
    <source>
        <dbReference type="PROSITE" id="PS50206"/>
    </source>
</evidence>
<name>S0LCX6_9ENTE</name>
<dbReference type="STRING" id="1140003.OMY_00304"/>
<dbReference type="OrthoDB" id="9800872at2"/>
<comment type="caution">
    <text evidence="2">The sequence shown here is derived from an EMBL/GenBank/DDBJ whole genome shotgun (WGS) entry which is preliminary data.</text>
</comment>
<dbReference type="SUPFAM" id="SSF52821">
    <property type="entry name" value="Rhodanese/Cell cycle control phosphatase"/>
    <property type="match status" value="1"/>
</dbReference>
<dbReference type="AlphaFoldDB" id="S0LCX6"/>
<evidence type="ECO:0000313" key="3">
    <source>
        <dbReference type="Proteomes" id="UP000015961"/>
    </source>
</evidence>
<sequence length="103" mass="11515">MFSLFTKVKSISTTELANQNLNQVVLLDVRSPNEFKSGHIRQAKNVPLSKIAQYEGNRNELYVICQSGMRSKQAAKQLKKKGYDVTNIRGGMNQWSGKVIGGK</sequence>
<dbReference type="SMART" id="SM00450">
    <property type="entry name" value="RHOD"/>
    <property type="match status" value="1"/>
</dbReference>
<dbReference type="PANTHER" id="PTHR43031">
    <property type="entry name" value="FAD-DEPENDENT OXIDOREDUCTASE"/>
    <property type="match status" value="1"/>
</dbReference>
<dbReference type="PANTHER" id="PTHR43031:SF17">
    <property type="entry name" value="SULFURTRANSFERASE YTWF-RELATED"/>
    <property type="match status" value="1"/>
</dbReference>
<dbReference type="InterPro" id="IPR050229">
    <property type="entry name" value="GlpE_sulfurtransferase"/>
</dbReference>
<dbReference type="RefSeq" id="WP_016184795.1">
    <property type="nucleotide sequence ID" value="NZ_ASWO01000001.1"/>
</dbReference>
<dbReference type="eggNOG" id="COG0607">
    <property type="taxonomic scope" value="Bacteria"/>
</dbReference>
<dbReference type="PATRIC" id="fig|1140003.3.peg.298"/>
<dbReference type="EMBL" id="ASWO01000001">
    <property type="protein sequence ID" value="EOT87243.1"/>
    <property type="molecule type" value="Genomic_DNA"/>
</dbReference>
<reference evidence="2 3" key="1">
    <citation type="submission" date="2013-03" db="EMBL/GenBank/DDBJ databases">
        <title>The Genome Sequence of Enterococcus sulfureus ATCC_49903 (PacBio/Illumina hybrid assembly).</title>
        <authorList>
            <consortium name="The Broad Institute Genomics Platform"/>
            <consortium name="The Broad Institute Genome Sequencing Center for Infectious Disease"/>
            <person name="Earl A."/>
            <person name="Russ C."/>
            <person name="Gilmore M."/>
            <person name="Surin D."/>
            <person name="Walker B."/>
            <person name="Young S."/>
            <person name="Zeng Q."/>
            <person name="Gargeya S."/>
            <person name="Fitzgerald M."/>
            <person name="Haas B."/>
            <person name="Abouelleil A."/>
            <person name="Allen A.W."/>
            <person name="Alvarado L."/>
            <person name="Arachchi H.M."/>
            <person name="Berlin A.M."/>
            <person name="Chapman S.B."/>
            <person name="Gainer-Dewar J."/>
            <person name="Goldberg J."/>
            <person name="Griggs A."/>
            <person name="Gujja S."/>
            <person name="Hansen M."/>
            <person name="Howarth C."/>
            <person name="Imamovic A."/>
            <person name="Ireland A."/>
            <person name="Larimer J."/>
            <person name="McCowan C."/>
            <person name="Murphy C."/>
            <person name="Pearson M."/>
            <person name="Poon T.W."/>
            <person name="Priest M."/>
            <person name="Roberts A."/>
            <person name="Saif S."/>
            <person name="Shea T."/>
            <person name="Sisk P."/>
            <person name="Sykes S."/>
            <person name="Wortman J."/>
            <person name="Nusbaum C."/>
            <person name="Birren B."/>
        </authorList>
    </citation>
    <scope>NUCLEOTIDE SEQUENCE [LARGE SCALE GENOMIC DNA]</scope>
    <source>
        <strain evidence="2 3">ATCC 49903</strain>
    </source>
</reference>
<protein>
    <recommendedName>
        <fullName evidence="1">Rhodanese domain-containing protein</fullName>
    </recommendedName>
</protein>
<dbReference type="CDD" id="cd00158">
    <property type="entry name" value="RHOD"/>
    <property type="match status" value="1"/>
</dbReference>
<feature type="domain" description="Rhodanese" evidence="1">
    <location>
        <begin position="20"/>
        <end position="100"/>
    </location>
</feature>
<accession>S0LCX6</accession>
<proteinExistence type="predicted"/>
<dbReference type="PROSITE" id="PS50206">
    <property type="entry name" value="RHODANESE_3"/>
    <property type="match status" value="1"/>
</dbReference>
<keyword evidence="3" id="KW-1185">Reference proteome</keyword>
<dbReference type="Proteomes" id="UP000015961">
    <property type="component" value="Unassembled WGS sequence"/>
</dbReference>
<evidence type="ECO:0000313" key="2">
    <source>
        <dbReference type="EMBL" id="EOT87243.1"/>
    </source>
</evidence>
<dbReference type="InterPro" id="IPR001763">
    <property type="entry name" value="Rhodanese-like_dom"/>
</dbReference>
<gene>
    <name evidence="2" type="ORF">I573_00299</name>
</gene>
<dbReference type="InterPro" id="IPR036873">
    <property type="entry name" value="Rhodanese-like_dom_sf"/>
</dbReference>